<reference evidence="2" key="1">
    <citation type="submission" date="2016-10" db="EMBL/GenBank/DDBJ databases">
        <title>Sequence of Gallionella enrichment culture.</title>
        <authorList>
            <person name="Poehlein A."/>
            <person name="Muehling M."/>
            <person name="Daniel R."/>
        </authorList>
    </citation>
    <scope>NUCLEOTIDE SEQUENCE</scope>
</reference>
<evidence type="ECO:0000313" key="2">
    <source>
        <dbReference type="EMBL" id="OIQ91075.1"/>
    </source>
</evidence>
<protein>
    <submittedName>
        <fullName evidence="2">Uncharacterized protein</fullName>
    </submittedName>
</protein>
<sequence length="43" mass="4746">MAMMCKLGSKCCATKGMCIHEKMMLLMIVVAVPLAGHFLLGWF</sequence>
<comment type="caution">
    <text evidence="2">The sequence shown here is derived from an EMBL/GenBank/DDBJ whole genome shotgun (WGS) entry which is preliminary data.</text>
</comment>
<dbReference type="EMBL" id="MLJW01000271">
    <property type="protein sequence ID" value="OIQ91075.1"/>
    <property type="molecule type" value="Genomic_DNA"/>
</dbReference>
<keyword evidence="1" id="KW-0472">Membrane</keyword>
<keyword evidence="1" id="KW-0812">Transmembrane</keyword>
<feature type="transmembrane region" description="Helical" evidence="1">
    <location>
        <begin position="23"/>
        <end position="42"/>
    </location>
</feature>
<keyword evidence="1" id="KW-1133">Transmembrane helix</keyword>
<evidence type="ECO:0000256" key="1">
    <source>
        <dbReference type="SAM" id="Phobius"/>
    </source>
</evidence>
<dbReference type="AlphaFoldDB" id="A0A1J5RNJ8"/>
<accession>A0A1J5RNJ8</accession>
<gene>
    <name evidence="2" type="ORF">GALL_270410</name>
</gene>
<proteinExistence type="predicted"/>
<organism evidence="2">
    <name type="scientific">mine drainage metagenome</name>
    <dbReference type="NCBI Taxonomy" id="410659"/>
    <lineage>
        <taxon>unclassified sequences</taxon>
        <taxon>metagenomes</taxon>
        <taxon>ecological metagenomes</taxon>
    </lineage>
</organism>
<name>A0A1J5RNJ8_9ZZZZ</name>